<dbReference type="SUPFAM" id="SSF56436">
    <property type="entry name" value="C-type lectin-like"/>
    <property type="match status" value="1"/>
</dbReference>
<sequence>SLYSFSLLFLFSVTNIGTASKTELLTVFPITPMGNTSATQGCPSGWHRFKSRCFHYVSQKTSWADAQVILLHASLASIHRTDAPQEGKWIWVDGTPFDFTKWAPGQPDNYGGEHCLDINAGDQKLWNDSPCNMCSPSVCAKPVS</sequence>
<evidence type="ECO:0000256" key="2">
    <source>
        <dbReference type="SAM" id="SignalP"/>
    </source>
</evidence>
<dbReference type="OrthoDB" id="441660at2759"/>
<dbReference type="PROSITE" id="PS50041">
    <property type="entry name" value="C_TYPE_LECTIN_2"/>
    <property type="match status" value="1"/>
</dbReference>
<dbReference type="InterPro" id="IPR016186">
    <property type="entry name" value="C-type_lectin-like/link_sf"/>
</dbReference>
<feature type="chain" id="PRO_5033982650" description="C-type lectin domain-containing protein" evidence="2">
    <location>
        <begin position="20"/>
        <end position="144"/>
    </location>
</feature>
<accession>A0A8C9RJ33</accession>
<dbReference type="InterPro" id="IPR016187">
    <property type="entry name" value="CTDL_fold"/>
</dbReference>
<dbReference type="SMART" id="SM00034">
    <property type="entry name" value="CLECT"/>
    <property type="match status" value="1"/>
</dbReference>
<dbReference type="Pfam" id="PF00059">
    <property type="entry name" value="Lectin_C"/>
    <property type="match status" value="1"/>
</dbReference>
<keyword evidence="1" id="KW-1015">Disulfide bond</keyword>
<keyword evidence="2" id="KW-0732">Signal</keyword>
<dbReference type="InterPro" id="IPR018378">
    <property type="entry name" value="C-type_lectin_CS"/>
</dbReference>
<evidence type="ECO:0000313" key="5">
    <source>
        <dbReference type="Proteomes" id="UP000694397"/>
    </source>
</evidence>
<reference evidence="4 5" key="1">
    <citation type="submission" date="2019-04" db="EMBL/GenBank/DDBJ databases">
        <authorList>
            <consortium name="Wellcome Sanger Institute Data Sharing"/>
        </authorList>
    </citation>
    <scope>NUCLEOTIDE SEQUENCE [LARGE SCALE GENOMIC DNA]</scope>
</reference>
<dbReference type="AlphaFoldDB" id="A0A8C9RJ33"/>
<dbReference type="InterPro" id="IPR050111">
    <property type="entry name" value="C-type_lectin/snaclec_domain"/>
</dbReference>
<organism evidence="4 5">
    <name type="scientific">Scleropages formosus</name>
    <name type="common">Asian bonytongue</name>
    <name type="synonym">Osteoglossum formosum</name>
    <dbReference type="NCBI Taxonomy" id="113540"/>
    <lineage>
        <taxon>Eukaryota</taxon>
        <taxon>Metazoa</taxon>
        <taxon>Chordata</taxon>
        <taxon>Craniata</taxon>
        <taxon>Vertebrata</taxon>
        <taxon>Euteleostomi</taxon>
        <taxon>Actinopterygii</taxon>
        <taxon>Neopterygii</taxon>
        <taxon>Teleostei</taxon>
        <taxon>Osteoglossocephala</taxon>
        <taxon>Osteoglossomorpha</taxon>
        <taxon>Osteoglossiformes</taxon>
        <taxon>Osteoglossidae</taxon>
        <taxon>Scleropages</taxon>
    </lineage>
</organism>
<evidence type="ECO:0000256" key="1">
    <source>
        <dbReference type="ARBA" id="ARBA00023157"/>
    </source>
</evidence>
<reference evidence="4" key="3">
    <citation type="submission" date="2025-09" db="UniProtKB">
        <authorList>
            <consortium name="Ensembl"/>
        </authorList>
    </citation>
    <scope>IDENTIFICATION</scope>
</reference>
<protein>
    <recommendedName>
        <fullName evidence="3">C-type lectin domain-containing protein</fullName>
    </recommendedName>
</protein>
<feature type="signal peptide" evidence="2">
    <location>
        <begin position="1"/>
        <end position="19"/>
    </location>
</feature>
<dbReference type="PROSITE" id="PS00615">
    <property type="entry name" value="C_TYPE_LECTIN_1"/>
    <property type="match status" value="1"/>
</dbReference>
<dbReference type="Proteomes" id="UP000694397">
    <property type="component" value="Chromosome 18"/>
</dbReference>
<keyword evidence="5" id="KW-1185">Reference proteome</keyword>
<dbReference type="GeneTree" id="ENSGT01130000278916"/>
<dbReference type="Gene3D" id="3.10.100.10">
    <property type="entry name" value="Mannose-Binding Protein A, subunit A"/>
    <property type="match status" value="2"/>
</dbReference>
<evidence type="ECO:0000313" key="4">
    <source>
        <dbReference type="Ensembl" id="ENSSFOP00015012962.2"/>
    </source>
</evidence>
<reference evidence="4" key="2">
    <citation type="submission" date="2025-08" db="UniProtKB">
        <authorList>
            <consortium name="Ensembl"/>
        </authorList>
    </citation>
    <scope>IDENTIFICATION</scope>
</reference>
<dbReference type="Ensembl" id="ENSSFOT00015013126.2">
    <property type="protein sequence ID" value="ENSSFOP00015012962.2"/>
    <property type="gene ID" value="ENSSFOG00015008362.2"/>
</dbReference>
<dbReference type="PANTHER" id="PTHR22803">
    <property type="entry name" value="MANNOSE, PHOSPHOLIPASE, LECTIN RECEPTOR RELATED"/>
    <property type="match status" value="1"/>
</dbReference>
<evidence type="ECO:0000259" key="3">
    <source>
        <dbReference type="PROSITE" id="PS50041"/>
    </source>
</evidence>
<feature type="domain" description="C-type lectin" evidence="3">
    <location>
        <begin position="78"/>
        <end position="140"/>
    </location>
</feature>
<proteinExistence type="predicted"/>
<dbReference type="InterPro" id="IPR001304">
    <property type="entry name" value="C-type_lectin-like"/>
</dbReference>
<name>A0A8C9RJ33_SCLFO</name>